<dbReference type="FunFam" id="3.40.50.300:FF:000527">
    <property type="entry name" value="Tyrosine-protein kinase etk"/>
    <property type="match status" value="1"/>
</dbReference>
<sequence length="1114" mass="117554">MSALLAGSGLQTLLLLGIALAGGALLLLVLRRLPRTAVALWLVVLSFVPVWSGVPLGGYYLPPSTVVAVLVILAIVPVPAFRVSPLDVLVVLMTAAGFAGVVVGGSAGIGMSTLVTFLTYALPGYLLGRMAAHRIGMASLQAIIAVVFTVVAALAIVEFVTGWNPFVLLPGNAGLRETWATLQGRGGILRAEGAYGHSIALGSALAIAIPLTLASRFRLPARLGMTALMMLAAVLTFSRVGMLGAVLGLALSIVFLRDAISLRVRATVTAGVVVVAAAVAPFVQSVFDDAGTEASASSDYRGDLYSLVPGMGILGTTPEAHRGSDGRVFYGPFRSIDSQLVLTGLTFGLLVAGAVLVALAIGVWLVLRVTRPRRPSRSWRRSPRSRRWRSSRSTRRSCGSWRESRRRARSSAATARPCPSRRPTPSTHRPSPTPPTTPIPPAPPPAAPTRKNPLTMTLHEFTALLRRLWYVVVAATLAGGAVAFGLSQLATPVYTAQSRLYFSLSSGSSASDLNQGATYTQSQMLSFGELAESPAVLEPVISRLGLDQTPQELARAVTVTTPQNTVIMEISVTEPSPAQAADIANAVATSLRDTAEAYAPTGAEGSPTVSVRVIQEAPEPEFQSAPNGRTNTLAGLLLGLLAGLLGLALVRLLDTRVRSAEAVAHLTTAPLLGALERERGVTGLAMAVRPLSTAAEGFRQLKANLRFVLLGDRSSSIVVTSSIPGEGKSTVAANLAMSLSEGGRRVLLVDADLRRPVVAQYLGLEGDAGLTTVLVGQALLEDVVQPWGDGTLHVLTSGEIPPNPSELLASSRMEDLVGLAKATYDVIVIDTAPLIAVADAAFVARMTDGAIVVADQTRVHRAQLSEALDAVEKSGGSVLGVVLNKVRPRRTSARTTARRRSRRAARRARRGRRTPRGDARDGRRGARPDRPGSGRVAPTREPAGVRVGIGGRDTENQTGSDGRRGLRELWGRDQLEESTEGTFEVDDARAGSGATGHPVRCPDRSPAVSSAELEHTIEVGDRERDVHHADLRGRAGGLEQSGRVVLQQLHPVGAERHRRCADHGSMDAGGRRRDLHVERECALEHEPETGAPQRQRVVEVGHGETGVGDVGDER</sequence>
<dbReference type="Pfam" id="PF02706">
    <property type="entry name" value="Wzz"/>
    <property type="match status" value="1"/>
</dbReference>
<dbReference type="EC" id="2.7.10.2" evidence="4"/>
<evidence type="ECO:0000256" key="11">
    <source>
        <dbReference type="ARBA" id="ARBA00022989"/>
    </source>
</evidence>
<feature type="transmembrane region" description="Helical" evidence="16">
    <location>
        <begin position="262"/>
        <end position="283"/>
    </location>
</feature>
<evidence type="ECO:0000256" key="12">
    <source>
        <dbReference type="ARBA" id="ARBA00023136"/>
    </source>
</evidence>
<feature type="compositionally biased region" description="Low complexity" evidence="15">
    <location>
        <begin position="410"/>
        <end position="430"/>
    </location>
</feature>
<keyword evidence="9 19" id="KW-0418">Kinase</keyword>
<evidence type="ECO:0000256" key="1">
    <source>
        <dbReference type="ARBA" id="ARBA00004651"/>
    </source>
</evidence>
<feature type="region of interest" description="Disordered" evidence="15">
    <location>
        <begin position="1084"/>
        <end position="1114"/>
    </location>
</feature>
<keyword evidence="12 16" id="KW-0472">Membrane</keyword>
<feature type="transmembrane region" description="Helical" evidence="16">
    <location>
        <begin position="227"/>
        <end position="256"/>
    </location>
</feature>
<gene>
    <name evidence="19" type="primary">ywqD_2</name>
    <name evidence="19" type="ORF">CMMCAS07_18315</name>
</gene>
<keyword evidence="10" id="KW-0067">ATP-binding</keyword>
<feature type="transmembrane region" description="Helical" evidence="16">
    <location>
        <begin position="341"/>
        <end position="367"/>
    </location>
</feature>
<dbReference type="AlphaFoldDB" id="A0A251XEH4"/>
<dbReference type="GO" id="GO:0004715">
    <property type="term" value="F:non-membrane spanning protein tyrosine kinase activity"/>
    <property type="evidence" value="ECO:0007669"/>
    <property type="project" value="UniProtKB-EC"/>
</dbReference>
<feature type="compositionally biased region" description="Basic and acidic residues" evidence="15">
    <location>
        <begin position="915"/>
        <end position="932"/>
    </location>
</feature>
<keyword evidence="8" id="KW-0547">Nucleotide-binding</keyword>
<feature type="compositionally biased region" description="Basic residues" evidence="15">
    <location>
        <begin position="375"/>
        <end position="395"/>
    </location>
</feature>
<feature type="compositionally biased region" description="Pro residues" evidence="15">
    <location>
        <begin position="431"/>
        <end position="447"/>
    </location>
</feature>
<dbReference type="Pfam" id="PF01656">
    <property type="entry name" value="CbiA"/>
    <property type="match status" value="1"/>
</dbReference>
<feature type="transmembrane region" description="Helical" evidence="16">
    <location>
        <begin position="60"/>
        <end position="79"/>
    </location>
</feature>
<feature type="compositionally biased region" description="Basic and acidic residues" evidence="15">
    <location>
        <begin position="961"/>
        <end position="975"/>
    </location>
</feature>
<keyword evidence="7 16" id="KW-0812">Transmembrane</keyword>
<evidence type="ECO:0000256" key="6">
    <source>
        <dbReference type="ARBA" id="ARBA00022679"/>
    </source>
</evidence>
<comment type="similarity">
    <text evidence="2">Belongs to the CpsC/CapA family.</text>
</comment>
<dbReference type="SUPFAM" id="SSF52540">
    <property type="entry name" value="P-loop containing nucleoside triphosphate hydrolases"/>
    <property type="match status" value="1"/>
</dbReference>
<evidence type="ECO:0000256" key="9">
    <source>
        <dbReference type="ARBA" id="ARBA00022777"/>
    </source>
</evidence>
<evidence type="ECO:0000256" key="15">
    <source>
        <dbReference type="SAM" id="MobiDB-lite"/>
    </source>
</evidence>
<comment type="similarity">
    <text evidence="3">Belongs to the CpsD/CapB family.</text>
</comment>
<dbReference type="InterPro" id="IPR005702">
    <property type="entry name" value="Wzc-like_C"/>
</dbReference>
<dbReference type="InterPro" id="IPR003856">
    <property type="entry name" value="LPS_length_determ_N"/>
</dbReference>
<feature type="transmembrane region" description="Helical" evidence="16">
    <location>
        <begin position="37"/>
        <end position="54"/>
    </location>
</feature>
<dbReference type="InterPro" id="IPR002586">
    <property type="entry name" value="CobQ/CobB/MinD/ParA_Nub-bd_dom"/>
</dbReference>
<dbReference type="CDD" id="cd05387">
    <property type="entry name" value="BY-kinase"/>
    <property type="match status" value="1"/>
</dbReference>
<feature type="transmembrane region" description="Helical" evidence="16">
    <location>
        <begin position="109"/>
        <end position="128"/>
    </location>
</feature>
<evidence type="ECO:0000259" key="17">
    <source>
        <dbReference type="Pfam" id="PF01656"/>
    </source>
</evidence>
<evidence type="ECO:0000313" key="19">
    <source>
        <dbReference type="EMBL" id="OUE00359.1"/>
    </source>
</evidence>
<feature type="compositionally biased region" description="Basic residues" evidence="15">
    <location>
        <begin position="886"/>
        <end position="914"/>
    </location>
</feature>
<organism evidence="19 20">
    <name type="scientific">Clavibacter michiganensis subsp. michiganensis</name>
    <dbReference type="NCBI Taxonomy" id="33013"/>
    <lineage>
        <taxon>Bacteria</taxon>
        <taxon>Bacillati</taxon>
        <taxon>Actinomycetota</taxon>
        <taxon>Actinomycetes</taxon>
        <taxon>Micrococcales</taxon>
        <taxon>Microbacteriaceae</taxon>
        <taxon>Clavibacter</taxon>
    </lineage>
</organism>
<keyword evidence="5" id="KW-1003">Cell membrane</keyword>
<keyword evidence="11 16" id="KW-1133">Transmembrane helix</keyword>
<dbReference type="InterPro" id="IPR050445">
    <property type="entry name" value="Bact_polysacc_biosynth/exp"/>
</dbReference>
<feature type="transmembrane region" description="Helical" evidence="16">
    <location>
        <begin position="468"/>
        <end position="490"/>
    </location>
</feature>
<feature type="transmembrane region" description="Helical" evidence="16">
    <location>
        <begin position="140"/>
        <end position="160"/>
    </location>
</feature>
<proteinExistence type="inferred from homology"/>
<protein>
    <recommendedName>
        <fullName evidence="4">non-specific protein-tyrosine kinase</fullName>
        <ecNumber evidence="4">2.7.10.2</ecNumber>
    </recommendedName>
</protein>
<dbReference type="GO" id="GO:0005524">
    <property type="term" value="F:ATP binding"/>
    <property type="evidence" value="ECO:0007669"/>
    <property type="project" value="UniProtKB-KW"/>
</dbReference>
<feature type="region of interest" description="Disordered" evidence="15">
    <location>
        <begin position="375"/>
        <end position="452"/>
    </location>
</feature>
<evidence type="ECO:0000259" key="18">
    <source>
        <dbReference type="Pfam" id="PF02706"/>
    </source>
</evidence>
<feature type="transmembrane region" description="Helical" evidence="16">
    <location>
        <begin position="194"/>
        <end position="215"/>
    </location>
</feature>
<evidence type="ECO:0000256" key="3">
    <source>
        <dbReference type="ARBA" id="ARBA00007316"/>
    </source>
</evidence>
<evidence type="ECO:0000256" key="13">
    <source>
        <dbReference type="ARBA" id="ARBA00023137"/>
    </source>
</evidence>
<evidence type="ECO:0000256" key="2">
    <source>
        <dbReference type="ARBA" id="ARBA00006683"/>
    </source>
</evidence>
<keyword evidence="13" id="KW-0829">Tyrosine-protein kinase</keyword>
<feature type="region of interest" description="Disordered" evidence="15">
    <location>
        <begin position="885"/>
        <end position="1006"/>
    </location>
</feature>
<name>A0A251XEH4_CLAMM</name>
<keyword evidence="6" id="KW-0808">Transferase</keyword>
<evidence type="ECO:0000256" key="5">
    <source>
        <dbReference type="ARBA" id="ARBA00022475"/>
    </source>
</evidence>
<dbReference type="GO" id="GO:0005886">
    <property type="term" value="C:plasma membrane"/>
    <property type="evidence" value="ECO:0007669"/>
    <property type="project" value="UniProtKB-SubCell"/>
</dbReference>
<evidence type="ECO:0000256" key="14">
    <source>
        <dbReference type="ARBA" id="ARBA00051245"/>
    </source>
</evidence>
<feature type="compositionally biased region" description="Acidic residues" evidence="15">
    <location>
        <begin position="976"/>
        <end position="985"/>
    </location>
</feature>
<feature type="transmembrane region" description="Helical" evidence="16">
    <location>
        <begin position="12"/>
        <end position="30"/>
    </location>
</feature>
<dbReference type="PANTHER" id="PTHR32309">
    <property type="entry name" value="TYROSINE-PROTEIN KINASE"/>
    <property type="match status" value="1"/>
</dbReference>
<dbReference type="EMBL" id="MDHH01000008">
    <property type="protein sequence ID" value="OUE00359.1"/>
    <property type="molecule type" value="Genomic_DNA"/>
</dbReference>
<feature type="domain" description="Polysaccharide chain length determinant N-terminal" evidence="18">
    <location>
        <begin position="457"/>
        <end position="543"/>
    </location>
</feature>
<evidence type="ECO:0000313" key="20">
    <source>
        <dbReference type="Proteomes" id="UP000195062"/>
    </source>
</evidence>
<dbReference type="NCBIfam" id="TIGR01007">
    <property type="entry name" value="eps_fam"/>
    <property type="match status" value="1"/>
</dbReference>
<feature type="compositionally biased region" description="Gly residues" evidence="15">
    <location>
        <begin position="1103"/>
        <end position="1114"/>
    </location>
</feature>
<evidence type="ECO:0000256" key="8">
    <source>
        <dbReference type="ARBA" id="ARBA00022741"/>
    </source>
</evidence>
<evidence type="ECO:0000256" key="16">
    <source>
        <dbReference type="SAM" id="Phobius"/>
    </source>
</evidence>
<dbReference type="GO" id="GO:0042802">
    <property type="term" value="F:identical protein binding"/>
    <property type="evidence" value="ECO:0007669"/>
    <property type="project" value="UniProtKB-ARBA"/>
</dbReference>
<dbReference type="Proteomes" id="UP000195062">
    <property type="component" value="Unassembled WGS sequence"/>
</dbReference>
<comment type="subcellular location">
    <subcellularLocation>
        <location evidence="1">Cell membrane</location>
        <topology evidence="1">Multi-pass membrane protein</topology>
    </subcellularLocation>
</comment>
<comment type="catalytic activity">
    <reaction evidence="14">
        <text>L-tyrosyl-[protein] + ATP = O-phospho-L-tyrosyl-[protein] + ADP + H(+)</text>
        <dbReference type="Rhea" id="RHEA:10596"/>
        <dbReference type="Rhea" id="RHEA-COMP:10136"/>
        <dbReference type="Rhea" id="RHEA-COMP:20101"/>
        <dbReference type="ChEBI" id="CHEBI:15378"/>
        <dbReference type="ChEBI" id="CHEBI:30616"/>
        <dbReference type="ChEBI" id="CHEBI:46858"/>
        <dbReference type="ChEBI" id="CHEBI:61978"/>
        <dbReference type="ChEBI" id="CHEBI:456216"/>
        <dbReference type="EC" id="2.7.10.2"/>
    </reaction>
</comment>
<evidence type="ECO:0000256" key="7">
    <source>
        <dbReference type="ARBA" id="ARBA00022692"/>
    </source>
</evidence>
<dbReference type="PANTHER" id="PTHR32309:SF13">
    <property type="entry name" value="FERRIC ENTEROBACTIN TRANSPORT PROTEIN FEPE"/>
    <property type="match status" value="1"/>
</dbReference>
<dbReference type="Gene3D" id="3.40.50.300">
    <property type="entry name" value="P-loop containing nucleotide triphosphate hydrolases"/>
    <property type="match status" value="1"/>
</dbReference>
<keyword evidence="20" id="KW-1185">Reference proteome</keyword>
<evidence type="ECO:0000256" key="10">
    <source>
        <dbReference type="ARBA" id="ARBA00022840"/>
    </source>
</evidence>
<comment type="caution">
    <text evidence="19">The sequence shown here is derived from an EMBL/GenBank/DDBJ whole genome shotgun (WGS) entry which is preliminary data.</text>
</comment>
<feature type="domain" description="CobQ/CobB/MinD/ParA nucleotide binding" evidence="17">
    <location>
        <begin position="717"/>
        <end position="895"/>
    </location>
</feature>
<accession>A0A251XEH4</accession>
<dbReference type="InterPro" id="IPR027417">
    <property type="entry name" value="P-loop_NTPase"/>
</dbReference>
<reference evidence="19 20" key="1">
    <citation type="submission" date="2016-08" db="EMBL/GenBank/DDBJ databases">
        <title>Genome sequence of Clavibacter michiganensis subsp. michiganensis strain CASJ007.</title>
        <authorList>
            <person name="Thapa S.P."/>
            <person name="Coaker G."/>
        </authorList>
    </citation>
    <scope>NUCLEOTIDE SEQUENCE [LARGE SCALE GENOMIC DNA]</scope>
    <source>
        <strain evidence="19">CASJ007</strain>
    </source>
</reference>
<evidence type="ECO:0000256" key="4">
    <source>
        <dbReference type="ARBA" id="ARBA00011903"/>
    </source>
</evidence>